<sequence length="363" mass="41845">MLNWLLRRKQRENPVFESIEMTIVYPPALDWNLLFQRPQQLMTAFSNIPGIRAIFINEETYRKQSRPIEKLNEDLYLVQKGVNYDHLVKGKKVLWFSNPGQYNYSDGRKFDFTVFDYLDNSADEFAVWKSCIPKCFDRADLIATTAKVMYEAHKHDGKPIFMCPNGADYQHFEKARAILPKPADFPDVHDGQKIVGFHGAMASWVDYSLITAIADRGYRVVLIGNNALYQKNIVHPNVTCLPHKDYKVLPAYIAQFDVCIVPFKLTEMIRGCDPIKYYEYLSAGKPVLTTRMEEIVHKYSDVTYFMNQHNCGLMLEKAIRENSASKIAARVRVAMSNSWDGRAMDAVKMINQVIGGMRNEKDI</sequence>
<comment type="caution">
    <text evidence="1">The sequence shown here is derived from an EMBL/GenBank/DDBJ whole genome shotgun (WGS) entry which is preliminary data.</text>
</comment>
<dbReference type="Proteomes" id="UP000187134">
    <property type="component" value="Unassembled WGS sequence"/>
</dbReference>
<reference evidence="1 2" key="1">
    <citation type="submission" date="2016-11" db="EMBL/GenBank/DDBJ databases">
        <title>Paenibacillus species isolates.</title>
        <authorList>
            <person name="Beno S.M."/>
        </authorList>
    </citation>
    <scope>NUCLEOTIDE SEQUENCE [LARGE SCALE GENOMIC DNA]</scope>
    <source>
        <strain evidence="1 2">FSL H8-0246</strain>
    </source>
</reference>
<dbReference type="OrthoDB" id="9816564at2"/>
<gene>
    <name evidence="1" type="ORF">BK131_08940</name>
</gene>
<accession>A0A1R1BYR4</accession>
<dbReference type="Gene3D" id="3.40.50.2000">
    <property type="entry name" value="Glycogen Phosphorylase B"/>
    <property type="match status" value="1"/>
</dbReference>
<protein>
    <recommendedName>
        <fullName evidence="3">Glycosyltransferase family 1 protein</fullName>
    </recommendedName>
</protein>
<evidence type="ECO:0008006" key="3">
    <source>
        <dbReference type="Google" id="ProtNLM"/>
    </source>
</evidence>
<name>A0A1R1BYR4_PAEAM</name>
<dbReference type="RefSeq" id="WP_076331339.1">
    <property type="nucleotide sequence ID" value="NZ_MRTJ01000002.1"/>
</dbReference>
<evidence type="ECO:0000313" key="2">
    <source>
        <dbReference type="Proteomes" id="UP000187134"/>
    </source>
</evidence>
<dbReference type="AlphaFoldDB" id="A0A1R1BYR4"/>
<dbReference type="SUPFAM" id="SSF53756">
    <property type="entry name" value="UDP-Glycosyltransferase/glycogen phosphorylase"/>
    <property type="match status" value="1"/>
</dbReference>
<dbReference type="EMBL" id="MRTJ01000002">
    <property type="protein sequence ID" value="OMF15023.1"/>
    <property type="molecule type" value="Genomic_DNA"/>
</dbReference>
<evidence type="ECO:0000313" key="1">
    <source>
        <dbReference type="EMBL" id="OMF15023.1"/>
    </source>
</evidence>
<dbReference type="Pfam" id="PF13692">
    <property type="entry name" value="Glyco_trans_1_4"/>
    <property type="match status" value="1"/>
</dbReference>
<proteinExistence type="predicted"/>
<organism evidence="1 2">
    <name type="scientific">Paenibacillus amylolyticus</name>
    <dbReference type="NCBI Taxonomy" id="1451"/>
    <lineage>
        <taxon>Bacteria</taxon>
        <taxon>Bacillati</taxon>
        <taxon>Bacillota</taxon>
        <taxon>Bacilli</taxon>
        <taxon>Bacillales</taxon>
        <taxon>Paenibacillaceae</taxon>
        <taxon>Paenibacillus</taxon>
    </lineage>
</organism>